<dbReference type="EMBL" id="SLWO01000007">
    <property type="protein sequence ID" value="TCO21522.1"/>
    <property type="molecule type" value="Genomic_DNA"/>
</dbReference>
<evidence type="ECO:0000256" key="2">
    <source>
        <dbReference type="ARBA" id="ARBA00022741"/>
    </source>
</evidence>
<dbReference type="Proteomes" id="UP000295684">
    <property type="component" value="Unassembled WGS sequence"/>
</dbReference>
<reference evidence="5 6" key="1">
    <citation type="submission" date="2019-03" db="EMBL/GenBank/DDBJ databases">
        <title>Genomic Encyclopedia of Type Strains, Phase IV (KMG-IV): sequencing the most valuable type-strain genomes for metagenomic binning, comparative biology and taxonomic classification.</title>
        <authorList>
            <person name="Goeker M."/>
        </authorList>
    </citation>
    <scope>NUCLEOTIDE SEQUENCE [LARGE SCALE GENOMIC DNA]</scope>
    <source>
        <strain evidence="5 6">DSM 103236</strain>
    </source>
</reference>
<dbReference type="SUPFAM" id="SSF52540">
    <property type="entry name" value="P-loop containing nucleoside triphosphate hydrolases"/>
    <property type="match status" value="1"/>
</dbReference>
<evidence type="ECO:0000259" key="4">
    <source>
        <dbReference type="PROSITE" id="PS50893"/>
    </source>
</evidence>
<keyword evidence="1" id="KW-0813">Transport</keyword>
<evidence type="ECO:0000313" key="5">
    <source>
        <dbReference type="EMBL" id="TCO21522.1"/>
    </source>
</evidence>
<sequence length="256" mass="28128">MHSYHIISHPCKPLVACNLIYHIFFMLQAISLSKNYGSYQALNQLNLTVNPGEVYCLLGQNGAGKTTTINLFLGFIEPSNGKILIDNEEISAGDDQRRKHLAYIPEVVMLYGNLSAIENLDYFSKLAGFDYSEQELVQFLSNCGLQSTAHHKHLAGFSKGMRQKVGIAIAVAKNAKIILMDEPTSGLDPKATAEFTELVKKLASEGKSILMATHDIFNAVSLGTHIGIMKQGELVHTLKASEISASDLQELYLKTI</sequence>
<dbReference type="InterPro" id="IPR003593">
    <property type="entry name" value="AAA+_ATPase"/>
</dbReference>
<dbReference type="InterPro" id="IPR051782">
    <property type="entry name" value="ABC_Transporter_VariousFunc"/>
</dbReference>
<comment type="caution">
    <text evidence="5">The sequence shown here is derived from an EMBL/GenBank/DDBJ whole genome shotgun (WGS) entry which is preliminary data.</text>
</comment>
<dbReference type="CDD" id="cd03230">
    <property type="entry name" value="ABC_DR_subfamily_A"/>
    <property type="match status" value="1"/>
</dbReference>
<dbReference type="PANTHER" id="PTHR42939:SF1">
    <property type="entry name" value="ABC TRANSPORTER ATP-BINDING PROTEIN ALBC-RELATED"/>
    <property type="match status" value="1"/>
</dbReference>
<name>A0A4R2H6S9_9SPHI</name>
<keyword evidence="2" id="KW-0547">Nucleotide-binding</keyword>
<evidence type="ECO:0000256" key="1">
    <source>
        <dbReference type="ARBA" id="ARBA00022448"/>
    </source>
</evidence>
<evidence type="ECO:0000256" key="3">
    <source>
        <dbReference type="ARBA" id="ARBA00022840"/>
    </source>
</evidence>
<gene>
    <name evidence="5" type="ORF">EV200_107116</name>
</gene>
<dbReference type="PROSITE" id="PS00211">
    <property type="entry name" value="ABC_TRANSPORTER_1"/>
    <property type="match status" value="1"/>
</dbReference>
<dbReference type="InterPro" id="IPR027417">
    <property type="entry name" value="P-loop_NTPase"/>
</dbReference>
<evidence type="ECO:0000313" key="6">
    <source>
        <dbReference type="Proteomes" id="UP000295684"/>
    </source>
</evidence>
<accession>A0A4R2H6S9</accession>
<dbReference type="PANTHER" id="PTHR42939">
    <property type="entry name" value="ABC TRANSPORTER ATP-BINDING PROTEIN ALBC-RELATED"/>
    <property type="match status" value="1"/>
</dbReference>
<proteinExistence type="predicted"/>
<dbReference type="SMART" id="SM00382">
    <property type="entry name" value="AAA"/>
    <property type="match status" value="1"/>
</dbReference>
<dbReference type="Gene3D" id="3.40.50.300">
    <property type="entry name" value="P-loop containing nucleotide triphosphate hydrolases"/>
    <property type="match status" value="1"/>
</dbReference>
<dbReference type="GO" id="GO:0005524">
    <property type="term" value="F:ATP binding"/>
    <property type="evidence" value="ECO:0007669"/>
    <property type="project" value="UniProtKB-KW"/>
</dbReference>
<protein>
    <submittedName>
        <fullName evidence="5">ABC-2 type transport system ATP-binding protein</fullName>
    </submittedName>
</protein>
<dbReference type="InterPro" id="IPR017871">
    <property type="entry name" value="ABC_transporter-like_CS"/>
</dbReference>
<organism evidence="5 6">
    <name type="scientific">Pedobacter psychrotolerans</name>
    <dbReference type="NCBI Taxonomy" id="1843235"/>
    <lineage>
        <taxon>Bacteria</taxon>
        <taxon>Pseudomonadati</taxon>
        <taxon>Bacteroidota</taxon>
        <taxon>Sphingobacteriia</taxon>
        <taxon>Sphingobacteriales</taxon>
        <taxon>Sphingobacteriaceae</taxon>
        <taxon>Pedobacter</taxon>
    </lineage>
</organism>
<dbReference type="Pfam" id="PF00005">
    <property type="entry name" value="ABC_tran"/>
    <property type="match status" value="1"/>
</dbReference>
<dbReference type="PROSITE" id="PS50893">
    <property type="entry name" value="ABC_TRANSPORTER_2"/>
    <property type="match status" value="1"/>
</dbReference>
<dbReference type="InterPro" id="IPR003439">
    <property type="entry name" value="ABC_transporter-like_ATP-bd"/>
</dbReference>
<dbReference type="GO" id="GO:0016887">
    <property type="term" value="F:ATP hydrolysis activity"/>
    <property type="evidence" value="ECO:0007669"/>
    <property type="project" value="InterPro"/>
</dbReference>
<keyword evidence="3 5" id="KW-0067">ATP-binding</keyword>
<dbReference type="AlphaFoldDB" id="A0A4R2H6S9"/>
<feature type="domain" description="ABC transporter" evidence="4">
    <location>
        <begin position="27"/>
        <end position="256"/>
    </location>
</feature>